<dbReference type="PANTHER" id="PTHR23282:SF101">
    <property type="entry name" value="MAM DOMAIN-CONTAINING PROTEIN"/>
    <property type="match status" value="1"/>
</dbReference>
<dbReference type="EMBL" id="JAIWYP010000007">
    <property type="protein sequence ID" value="KAH3791607.1"/>
    <property type="molecule type" value="Genomic_DNA"/>
</dbReference>
<evidence type="ECO:0000259" key="2">
    <source>
        <dbReference type="PROSITE" id="PS50060"/>
    </source>
</evidence>
<dbReference type="PROSITE" id="PS50060">
    <property type="entry name" value="MAM_2"/>
    <property type="match status" value="1"/>
</dbReference>
<comment type="caution">
    <text evidence="3">The sequence shown here is derived from an EMBL/GenBank/DDBJ whole genome shotgun (WGS) entry which is preliminary data.</text>
</comment>
<evidence type="ECO:0000256" key="1">
    <source>
        <dbReference type="SAM" id="SignalP"/>
    </source>
</evidence>
<feature type="domain" description="MAM" evidence="2">
    <location>
        <begin position="203"/>
        <end position="259"/>
    </location>
</feature>
<protein>
    <recommendedName>
        <fullName evidence="2">MAM domain-containing protein</fullName>
    </recommendedName>
</protein>
<sequence length="270" mass="30263">MRFANICILALLKWQIWSTNATICLCVDGSTSTEVYSQPDLQSDVIGYLDSGECFYGYHIEGNDWVTVIDAAMEMYIKRGFLSTCDTMTIPNQDIHDNLKLPQEKQVLGNLGQVVRGVRDKRFLLDTSSLNQAQCNFDLSSLCLNQAQCNFDLSSLCLNQAQCNFDLSSLCLNQAQCNFDLSSLCLNQAQCNFDLSSLCLNQAQCNFDLSSLCSWRNVHGSDDFDWVLYQSSTPTDDTGPDNDHTLRNATGKYVFIESSAPRSMFDSAWI</sequence>
<evidence type="ECO:0000313" key="3">
    <source>
        <dbReference type="EMBL" id="KAH3791607.1"/>
    </source>
</evidence>
<dbReference type="InterPro" id="IPR051560">
    <property type="entry name" value="MAM_domain-containing"/>
</dbReference>
<gene>
    <name evidence="3" type="ORF">DPMN_145096</name>
</gene>
<dbReference type="Gene3D" id="2.60.120.200">
    <property type="match status" value="1"/>
</dbReference>
<dbReference type="GO" id="GO:0016020">
    <property type="term" value="C:membrane"/>
    <property type="evidence" value="ECO:0007669"/>
    <property type="project" value="InterPro"/>
</dbReference>
<accession>A0A9D4F4F8</accession>
<reference evidence="3" key="1">
    <citation type="journal article" date="2019" name="bioRxiv">
        <title>The Genome of the Zebra Mussel, Dreissena polymorpha: A Resource for Invasive Species Research.</title>
        <authorList>
            <person name="McCartney M.A."/>
            <person name="Auch B."/>
            <person name="Kono T."/>
            <person name="Mallez S."/>
            <person name="Zhang Y."/>
            <person name="Obille A."/>
            <person name="Becker A."/>
            <person name="Abrahante J.E."/>
            <person name="Garbe J."/>
            <person name="Badalamenti J.P."/>
            <person name="Herman A."/>
            <person name="Mangelson H."/>
            <person name="Liachko I."/>
            <person name="Sullivan S."/>
            <person name="Sone E.D."/>
            <person name="Koren S."/>
            <person name="Silverstein K.A.T."/>
            <person name="Beckman K.B."/>
            <person name="Gohl D.M."/>
        </authorList>
    </citation>
    <scope>NUCLEOTIDE SEQUENCE</scope>
    <source>
        <strain evidence="3">Duluth1</strain>
        <tissue evidence="3">Whole animal</tissue>
    </source>
</reference>
<proteinExistence type="predicted"/>
<dbReference type="AlphaFoldDB" id="A0A9D4F4F8"/>
<feature type="chain" id="PRO_5038672380" description="MAM domain-containing protein" evidence="1">
    <location>
        <begin position="22"/>
        <end position="270"/>
    </location>
</feature>
<dbReference type="SUPFAM" id="SSF49899">
    <property type="entry name" value="Concanavalin A-like lectins/glucanases"/>
    <property type="match status" value="1"/>
</dbReference>
<organism evidence="3 4">
    <name type="scientific">Dreissena polymorpha</name>
    <name type="common">Zebra mussel</name>
    <name type="synonym">Mytilus polymorpha</name>
    <dbReference type="NCBI Taxonomy" id="45954"/>
    <lineage>
        <taxon>Eukaryota</taxon>
        <taxon>Metazoa</taxon>
        <taxon>Spiralia</taxon>
        <taxon>Lophotrochozoa</taxon>
        <taxon>Mollusca</taxon>
        <taxon>Bivalvia</taxon>
        <taxon>Autobranchia</taxon>
        <taxon>Heteroconchia</taxon>
        <taxon>Euheterodonta</taxon>
        <taxon>Imparidentia</taxon>
        <taxon>Neoheterodontei</taxon>
        <taxon>Myida</taxon>
        <taxon>Dreissenoidea</taxon>
        <taxon>Dreissenidae</taxon>
        <taxon>Dreissena</taxon>
    </lineage>
</organism>
<evidence type="ECO:0000313" key="4">
    <source>
        <dbReference type="Proteomes" id="UP000828390"/>
    </source>
</evidence>
<name>A0A9D4F4F8_DREPO</name>
<reference evidence="3" key="2">
    <citation type="submission" date="2020-11" db="EMBL/GenBank/DDBJ databases">
        <authorList>
            <person name="McCartney M.A."/>
            <person name="Auch B."/>
            <person name="Kono T."/>
            <person name="Mallez S."/>
            <person name="Becker A."/>
            <person name="Gohl D.M."/>
            <person name="Silverstein K.A.T."/>
            <person name="Koren S."/>
            <person name="Bechman K.B."/>
            <person name="Herman A."/>
            <person name="Abrahante J.E."/>
            <person name="Garbe J."/>
        </authorList>
    </citation>
    <scope>NUCLEOTIDE SEQUENCE</scope>
    <source>
        <strain evidence="3">Duluth1</strain>
        <tissue evidence="3">Whole animal</tissue>
    </source>
</reference>
<keyword evidence="1" id="KW-0732">Signal</keyword>
<dbReference type="InterPro" id="IPR013320">
    <property type="entry name" value="ConA-like_dom_sf"/>
</dbReference>
<dbReference type="Proteomes" id="UP000828390">
    <property type="component" value="Unassembled WGS sequence"/>
</dbReference>
<keyword evidence="4" id="KW-1185">Reference proteome</keyword>
<dbReference type="InterPro" id="IPR000998">
    <property type="entry name" value="MAM_dom"/>
</dbReference>
<feature type="signal peptide" evidence="1">
    <location>
        <begin position="1"/>
        <end position="21"/>
    </location>
</feature>
<dbReference type="PANTHER" id="PTHR23282">
    <property type="entry name" value="APICAL ENDOSOMAL GLYCOPROTEIN PRECURSOR"/>
    <property type="match status" value="1"/>
</dbReference>